<dbReference type="OrthoDB" id="8177523at2759"/>
<protein>
    <recommendedName>
        <fullName evidence="3">Protein giant-lens</fullName>
    </recommendedName>
</protein>
<dbReference type="EMBL" id="CAJPVJ010002875">
    <property type="protein sequence ID" value="CAG2166901.1"/>
    <property type="molecule type" value="Genomic_DNA"/>
</dbReference>
<evidence type="ECO:0008006" key="3">
    <source>
        <dbReference type="Google" id="ProtNLM"/>
    </source>
</evidence>
<dbReference type="AlphaFoldDB" id="A0A7R9LTV4"/>
<dbReference type="Proteomes" id="UP000728032">
    <property type="component" value="Unassembled WGS sequence"/>
</dbReference>
<accession>A0A7R9LTV4</accession>
<dbReference type="Gene3D" id="2.20.20.150">
    <property type="match status" value="1"/>
</dbReference>
<name>A0A7R9LTV4_9ACAR</name>
<sequence length="206" mass="23305">MESPTVTSEEDLPVCSLWSVCNKLDTYSTPWIERQCRCSGTKSCSTSLDANDGHTLGDKSRQLKLCEPINKLPVCRYFRDITWTLTTNADNTTTQTVNCVCPKNSVAYIFKHQIFKSSKMGIGYKYLFACSPETRLRCERKEPCRLFTVRKRPDVEEVNTNTLCQCAEGYVCPTHHKQANVITAGTVYGVTDHIRTYSGYCSKPVK</sequence>
<proteinExistence type="predicted"/>
<dbReference type="EMBL" id="OC917700">
    <property type="protein sequence ID" value="CAD7647769.1"/>
    <property type="molecule type" value="Genomic_DNA"/>
</dbReference>
<organism evidence="1">
    <name type="scientific">Oppiella nova</name>
    <dbReference type="NCBI Taxonomy" id="334625"/>
    <lineage>
        <taxon>Eukaryota</taxon>
        <taxon>Metazoa</taxon>
        <taxon>Ecdysozoa</taxon>
        <taxon>Arthropoda</taxon>
        <taxon>Chelicerata</taxon>
        <taxon>Arachnida</taxon>
        <taxon>Acari</taxon>
        <taxon>Acariformes</taxon>
        <taxon>Sarcoptiformes</taxon>
        <taxon>Oribatida</taxon>
        <taxon>Brachypylina</taxon>
        <taxon>Oppioidea</taxon>
        <taxon>Oppiidae</taxon>
        <taxon>Oppiella</taxon>
    </lineage>
</organism>
<gene>
    <name evidence="1" type="ORF">ONB1V03_LOCUS6416</name>
</gene>
<dbReference type="InterPro" id="IPR021633">
    <property type="entry name" value="Argos"/>
</dbReference>
<dbReference type="Gene3D" id="2.20.20.160">
    <property type="match status" value="2"/>
</dbReference>
<keyword evidence="2" id="KW-1185">Reference proteome</keyword>
<dbReference type="Pfam" id="PF11581">
    <property type="entry name" value="Argos"/>
    <property type="match status" value="1"/>
</dbReference>
<evidence type="ECO:0000313" key="2">
    <source>
        <dbReference type="Proteomes" id="UP000728032"/>
    </source>
</evidence>
<reference evidence="1" key="1">
    <citation type="submission" date="2020-11" db="EMBL/GenBank/DDBJ databases">
        <authorList>
            <person name="Tran Van P."/>
        </authorList>
    </citation>
    <scope>NUCLEOTIDE SEQUENCE</scope>
</reference>
<evidence type="ECO:0000313" key="1">
    <source>
        <dbReference type="EMBL" id="CAD7647769.1"/>
    </source>
</evidence>